<evidence type="ECO:0000313" key="2">
    <source>
        <dbReference type="Proteomes" id="UP000280434"/>
    </source>
</evidence>
<name>A0A494XIV9_9BURK</name>
<dbReference type="InterPro" id="IPR010838">
    <property type="entry name" value="DUF1444"/>
</dbReference>
<dbReference type="Proteomes" id="UP000280434">
    <property type="component" value="Unassembled WGS sequence"/>
</dbReference>
<accession>A0A494XIV9</accession>
<protein>
    <submittedName>
        <fullName evidence="1">DUF1444 family protein</fullName>
    </submittedName>
</protein>
<dbReference type="Pfam" id="PF07285">
    <property type="entry name" value="DUF1444"/>
    <property type="match status" value="1"/>
</dbReference>
<proteinExistence type="predicted"/>
<evidence type="ECO:0000313" key="1">
    <source>
        <dbReference type="EMBL" id="RKP47493.1"/>
    </source>
</evidence>
<keyword evidence="2" id="KW-1185">Reference proteome</keyword>
<organism evidence="1 2">
    <name type="scientific">Trinickia fusca</name>
    <dbReference type="NCBI Taxonomy" id="2419777"/>
    <lineage>
        <taxon>Bacteria</taxon>
        <taxon>Pseudomonadati</taxon>
        <taxon>Pseudomonadota</taxon>
        <taxon>Betaproteobacteria</taxon>
        <taxon>Burkholderiales</taxon>
        <taxon>Burkholderiaceae</taxon>
        <taxon>Trinickia</taxon>
    </lineage>
</organism>
<gene>
    <name evidence="1" type="ORF">D7S89_14745</name>
</gene>
<dbReference type="AlphaFoldDB" id="A0A494XIV9"/>
<reference evidence="1 2" key="1">
    <citation type="submission" date="2018-10" db="EMBL/GenBank/DDBJ databases">
        <title>Paraburkholderia sp. 7MK8-2, isolated from soil.</title>
        <authorList>
            <person name="Gao Z.-H."/>
            <person name="Qiu L.-H."/>
        </authorList>
    </citation>
    <scope>NUCLEOTIDE SEQUENCE [LARGE SCALE GENOMIC DNA]</scope>
    <source>
        <strain evidence="1 2">7MK8-2</strain>
    </source>
</reference>
<dbReference type="EMBL" id="RBZV01000005">
    <property type="protein sequence ID" value="RKP47493.1"/>
    <property type="molecule type" value="Genomic_DNA"/>
</dbReference>
<comment type="caution">
    <text evidence="1">The sequence shown here is derived from an EMBL/GenBank/DDBJ whole genome shotgun (WGS) entry which is preliminary data.</text>
</comment>
<sequence length="167" mass="18791">MRDEEPALALAKADSPVLRSINEDLLVTYVVDAGDQFRFVQHRHLEQEGVSTDELHGIAVSNLERLAEEKLTVREYGPIYVALIGGNFEASLLMIHAMWTHWYAHLVHDTFMVAAPARDVLAFCDASSADGVAELREVIRRVEGGDHRLPPDLYRRVGLEWQAIAYP</sequence>